<gene>
    <name evidence="2" type="ORF">EVA_08462</name>
</gene>
<dbReference type="AlphaFoldDB" id="J9G847"/>
<accession>J9G847</accession>
<comment type="caution">
    <text evidence="2">The sequence shown here is derived from an EMBL/GenBank/DDBJ whole genome shotgun (WGS) entry which is preliminary data.</text>
</comment>
<dbReference type="Pfam" id="PF01554">
    <property type="entry name" value="MatE"/>
    <property type="match status" value="1"/>
</dbReference>
<dbReference type="EMBL" id="AMCI01002164">
    <property type="protein sequence ID" value="EJX03432.1"/>
    <property type="molecule type" value="Genomic_DNA"/>
</dbReference>
<feature type="non-terminal residue" evidence="2">
    <location>
        <position position="1"/>
    </location>
</feature>
<reference evidence="2" key="1">
    <citation type="journal article" date="2012" name="PLoS ONE">
        <title>Gene sets for utilization of primary and secondary nutrition supplies in the distal gut of endangered iberian lynx.</title>
        <authorList>
            <person name="Alcaide M."/>
            <person name="Messina E."/>
            <person name="Richter M."/>
            <person name="Bargiela R."/>
            <person name="Peplies J."/>
            <person name="Huws S.A."/>
            <person name="Newbold C.J."/>
            <person name="Golyshin P.N."/>
            <person name="Simon M.A."/>
            <person name="Lopez G."/>
            <person name="Yakimov M.M."/>
            <person name="Ferrer M."/>
        </authorList>
    </citation>
    <scope>NUCLEOTIDE SEQUENCE</scope>
</reference>
<evidence type="ECO:0000256" key="1">
    <source>
        <dbReference type="SAM" id="Phobius"/>
    </source>
</evidence>
<protein>
    <submittedName>
        <fullName evidence="2">Efflux protein, MATE family</fullName>
    </submittedName>
</protein>
<organism evidence="2">
    <name type="scientific">gut metagenome</name>
    <dbReference type="NCBI Taxonomy" id="749906"/>
    <lineage>
        <taxon>unclassified sequences</taxon>
        <taxon>metagenomes</taxon>
        <taxon>organismal metagenomes</taxon>
    </lineage>
</organism>
<dbReference type="GO" id="GO:0015297">
    <property type="term" value="F:antiporter activity"/>
    <property type="evidence" value="ECO:0007669"/>
    <property type="project" value="InterPro"/>
</dbReference>
<keyword evidence="1" id="KW-0812">Transmembrane</keyword>
<feature type="transmembrane region" description="Helical" evidence="1">
    <location>
        <begin position="102"/>
        <end position="123"/>
    </location>
</feature>
<name>J9G847_9ZZZZ</name>
<dbReference type="GO" id="GO:0016020">
    <property type="term" value="C:membrane"/>
    <property type="evidence" value="ECO:0007669"/>
    <property type="project" value="InterPro"/>
</dbReference>
<sequence>ISLLGVGIVSTLGIVLGGCAVVFARPLLGIYNSDPEVIAIGVRRMYFICIPYFTGGIMDVMAGSMRGLGYSVLPTLISLLGVCGLRMLWIFTVFAREPSLDVLFFVYPLSWVVTSLAHILCFVKARRNIPAEDIPDSPFY</sequence>
<keyword evidence="1" id="KW-0472">Membrane</keyword>
<dbReference type="InterPro" id="IPR002528">
    <property type="entry name" value="MATE_fam"/>
</dbReference>
<dbReference type="GO" id="GO:0042910">
    <property type="term" value="F:xenobiotic transmembrane transporter activity"/>
    <property type="evidence" value="ECO:0007669"/>
    <property type="project" value="InterPro"/>
</dbReference>
<feature type="transmembrane region" description="Helical" evidence="1">
    <location>
        <begin position="40"/>
        <end position="61"/>
    </location>
</feature>
<proteinExistence type="predicted"/>
<keyword evidence="1" id="KW-1133">Transmembrane helix</keyword>
<feature type="transmembrane region" description="Helical" evidence="1">
    <location>
        <begin position="68"/>
        <end position="90"/>
    </location>
</feature>
<evidence type="ECO:0000313" key="2">
    <source>
        <dbReference type="EMBL" id="EJX03432.1"/>
    </source>
</evidence>